<evidence type="ECO:0000313" key="3">
    <source>
        <dbReference type="Proteomes" id="UP000033945"/>
    </source>
</evidence>
<comment type="caution">
    <text evidence="2">The sequence shown here is derived from an EMBL/GenBank/DDBJ whole genome shotgun (WGS) entry which is preliminary data.</text>
</comment>
<sequence>MSAGEGILWATILVLFAVGVRHISKTRKWKHVGIGAGVLVAGVALISAGIYFYYRYQNRPVAQSGLFGVELGRLPVDVKLALGEPKSEESFVDAEGNDTLFYTYQEYSWDGVDKFVRFKKQGDEWKTYLICDLDPDGELYGLYTFTDETEVLKKFGQPSHESISADGLKKMSTFDSLNIAVEFEKKEVSTVCVTDSDGISFVEEFE</sequence>
<proteinExistence type="predicted"/>
<feature type="transmembrane region" description="Helical" evidence="1">
    <location>
        <begin position="6"/>
        <end position="24"/>
    </location>
</feature>
<accession>A0A0G1ITK0</accession>
<feature type="transmembrane region" description="Helical" evidence="1">
    <location>
        <begin position="31"/>
        <end position="54"/>
    </location>
</feature>
<evidence type="ECO:0000313" key="2">
    <source>
        <dbReference type="EMBL" id="KKT62676.1"/>
    </source>
</evidence>
<evidence type="ECO:0000256" key="1">
    <source>
        <dbReference type="SAM" id="Phobius"/>
    </source>
</evidence>
<dbReference type="AlphaFoldDB" id="A0A0G1ITK0"/>
<keyword evidence="1" id="KW-0472">Membrane</keyword>
<reference evidence="2 3" key="1">
    <citation type="journal article" date="2015" name="Nature">
        <title>rRNA introns, odd ribosomes, and small enigmatic genomes across a large radiation of phyla.</title>
        <authorList>
            <person name="Brown C.T."/>
            <person name="Hug L.A."/>
            <person name="Thomas B.C."/>
            <person name="Sharon I."/>
            <person name="Castelle C.J."/>
            <person name="Singh A."/>
            <person name="Wilkins M.J."/>
            <person name="Williams K.H."/>
            <person name="Banfield J.F."/>
        </authorList>
    </citation>
    <scope>NUCLEOTIDE SEQUENCE [LARGE SCALE GENOMIC DNA]</scope>
</reference>
<name>A0A0G1ITK0_9BACT</name>
<protein>
    <submittedName>
        <fullName evidence="2">Uncharacterized protein</fullName>
    </submittedName>
</protein>
<gene>
    <name evidence="2" type="ORF">UW55_C0010G0025</name>
</gene>
<organism evidence="2 3">
    <name type="scientific">Candidatus Giovannonibacteria bacterium GW2011_GWA2_44_26</name>
    <dbReference type="NCBI Taxonomy" id="1618648"/>
    <lineage>
        <taxon>Bacteria</taxon>
        <taxon>Candidatus Giovannoniibacteriota</taxon>
    </lineage>
</organism>
<keyword evidence="1" id="KW-1133">Transmembrane helix</keyword>
<dbReference type="Proteomes" id="UP000033945">
    <property type="component" value="Unassembled WGS sequence"/>
</dbReference>
<dbReference type="EMBL" id="LCIT01000010">
    <property type="protein sequence ID" value="KKT62676.1"/>
    <property type="molecule type" value="Genomic_DNA"/>
</dbReference>
<keyword evidence="1" id="KW-0812">Transmembrane</keyword>